<reference evidence="1" key="1">
    <citation type="submission" date="2021-11" db="EMBL/GenBank/DDBJ databases">
        <authorList>
            <person name="Rodrigo-Torres L."/>
            <person name="Arahal R. D."/>
            <person name="Lucena T."/>
        </authorList>
    </citation>
    <scope>NUCLEOTIDE SEQUENCE</scope>
    <source>
        <strain evidence="1">CECT 7928</strain>
    </source>
</reference>
<name>A0ABN8E0U8_9VIBR</name>
<dbReference type="RefSeq" id="WP_237360823.1">
    <property type="nucleotide sequence ID" value="NZ_CAKLDM010000002.1"/>
</dbReference>
<dbReference type="EMBL" id="CAKLDM010000002">
    <property type="protein sequence ID" value="CAH0538539.1"/>
    <property type="molecule type" value="Genomic_DNA"/>
</dbReference>
<comment type="caution">
    <text evidence="1">The sequence shown here is derived from an EMBL/GenBank/DDBJ whole genome shotgun (WGS) entry which is preliminary data.</text>
</comment>
<gene>
    <name evidence="1" type="ORF">VMF7928_01460</name>
</gene>
<sequence>MTNTSWEMAISMYMIHLGVSRKEACDALGIEFEELTLDEDIDRESNSTLSSTTLNG</sequence>
<accession>A0ABN8E0U8</accession>
<dbReference type="Proteomes" id="UP000838748">
    <property type="component" value="Unassembled WGS sequence"/>
</dbReference>
<keyword evidence="2" id="KW-1185">Reference proteome</keyword>
<organism evidence="1 2">
    <name type="scientific">Vibrio marisflavi CECT 7928</name>
    <dbReference type="NCBI Taxonomy" id="634439"/>
    <lineage>
        <taxon>Bacteria</taxon>
        <taxon>Pseudomonadati</taxon>
        <taxon>Pseudomonadota</taxon>
        <taxon>Gammaproteobacteria</taxon>
        <taxon>Vibrionales</taxon>
        <taxon>Vibrionaceae</taxon>
        <taxon>Vibrio</taxon>
    </lineage>
</organism>
<evidence type="ECO:0000313" key="1">
    <source>
        <dbReference type="EMBL" id="CAH0538539.1"/>
    </source>
</evidence>
<evidence type="ECO:0000313" key="2">
    <source>
        <dbReference type="Proteomes" id="UP000838748"/>
    </source>
</evidence>
<protein>
    <submittedName>
        <fullName evidence="1">Uncharacterized protein</fullName>
    </submittedName>
</protein>
<proteinExistence type="predicted"/>